<dbReference type="AlphaFoldDB" id="A0ABD2MNJ7"/>
<evidence type="ECO:0000313" key="2">
    <source>
        <dbReference type="Proteomes" id="UP001516400"/>
    </source>
</evidence>
<name>A0ABD2MNJ7_9CUCU</name>
<proteinExistence type="predicted"/>
<dbReference type="EMBL" id="JABFTP020000021">
    <property type="protein sequence ID" value="KAL3267814.1"/>
    <property type="molecule type" value="Genomic_DNA"/>
</dbReference>
<protein>
    <submittedName>
        <fullName evidence="1">Uncharacterized protein</fullName>
    </submittedName>
</protein>
<organism evidence="1 2">
    <name type="scientific">Cryptolaemus montrouzieri</name>
    <dbReference type="NCBI Taxonomy" id="559131"/>
    <lineage>
        <taxon>Eukaryota</taxon>
        <taxon>Metazoa</taxon>
        <taxon>Ecdysozoa</taxon>
        <taxon>Arthropoda</taxon>
        <taxon>Hexapoda</taxon>
        <taxon>Insecta</taxon>
        <taxon>Pterygota</taxon>
        <taxon>Neoptera</taxon>
        <taxon>Endopterygota</taxon>
        <taxon>Coleoptera</taxon>
        <taxon>Polyphaga</taxon>
        <taxon>Cucujiformia</taxon>
        <taxon>Coccinelloidea</taxon>
        <taxon>Coccinellidae</taxon>
        <taxon>Scymninae</taxon>
        <taxon>Scymnini</taxon>
        <taxon>Cryptolaemus</taxon>
    </lineage>
</organism>
<comment type="caution">
    <text evidence="1">The sequence shown here is derived from an EMBL/GenBank/DDBJ whole genome shotgun (WGS) entry which is preliminary data.</text>
</comment>
<keyword evidence="2" id="KW-1185">Reference proteome</keyword>
<feature type="non-terminal residue" evidence="1">
    <location>
        <position position="1"/>
    </location>
</feature>
<evidence type="ECO:0000313" key="1">
    <source>
        <dbReference type="EMBL" id="KAL3267814.1"/>
    </source>
</evidence>
<reference evidence="1 2" key="1">
    <citation type="journal article" date="2021" name="BMC Biol.">
        <title>Horizontally acquired antibacterial genes associated with adaptive radiation of ladybird beetles.</title>
        <authorList>
            <person name="Li H.S."/>
            <person name="Tang X.F."/>
            <person name="Huang Y.H."/>
            <person name="Xu Z.Y."/>
            <person name="Chen M.L."/>
            <person name="Du X.Y."/>
            <person name="Qiu B.Y."/>
            <person name="Chen P.T."/>
            <person name="Zhang W."/>
            <person name="Slipinski A."/>
            <person name="Escalona H.E."/>
            <person name="Waterhouse R.M."/>
            <person name="Zwick A."/>
            <person name="Pang H."/>
        </authorList>
    </citation>
    <scope>NUCLEOTIDE SEQUENCE [LARGE SCALE GENOMIC DNA]</scope>
    <source>
        <strain evidence="1">SYSU2018</strain>
    </source>
</reference>
<gene>
    <name evidence="1" type="ORF">HHI36_006946</name>
</gene>
<dbReference type="Proteomes" id="UP001516400">
    <property type="component" value="Unassembled WGS sequence"/>
</dbReference>
<sequence>YYGIAALYLTKPTNSNSIETKSHHPNHGVETQRTISVRRLFQKIIGEHDKRSVLSKNRRIPKKKDSSSCNELWNNFKSNHAEIKGKLDPTHNYLAKDFHGQVEKAYDETAEYIQKCQVKAAGPNGSTNVEDEADLIPDIIKQQYVKINLFNKAINNINLQLT</sequence>
<accession>A0ABD2MNJ7</accession>